<proteinExistence type="predicted"/>
<feature type="domain" description="DUF306" evidence="1">
    <location>
        <begin position="34"/>
        <end position="135"/>
    </location>
</feature>
<name>A0A7Z0WD57_9PSEU</name>
<keyword evidence="3" id="KW-1185">Reference proteome</keyword>
<dbReference type="EMBL" id="MSIF01000040">
    <property type="protein sequence ID" value="OLF04643.1"/>
    <property type="molecule type" value="Genomic_DNA"/>
</dbReference>
<dbReference type="PANTHER" id="PTHR35535">
    <property type="entry name" value="HEAT SHOCK PROTEIN HSLJ"/>
    <property type="match status" value="1"/>
</dbReference>
<protein>
    <recommendedName>
        <fullName evidence="1">DUF306 domain-containing protein</fullName>
    </recommendedName>
</protein>
<dbReference type="AlphaFoldDB" id="A0A7Z0WD57"/>
<evidence type="ECO:0000313" key="2">
    <source>
        <dbReference type="EMBL" id="OLF04643.1"/>
    </source>
</evidence>
<evidence type="ECO:0000313" key="3">
    <source>
        <dbReference type="Proteomes" id="UP000185696"/>
    </source>
</evidence>
<reference evidence="2 3" key="1">
    <citation type="submission" date="2016-12" db="EMBL/GenBank/DDBJ databases">
        <title>The draft genome sequence of Actinophytocola xinjiangensis.</title>
        <authorList>
            <person name="Wang W."/>
            <person name="Yuan L."/>
        </authorList>
    </citation>
    <scope>NUCLEOTIDE SEQUENCE [LARGE SCALE GENOMIC DNA]</scope>
    <source>
        <strain evidence="2 3">CGMCC 4.4663</strain>
    </source>
</reference>
<dbReference type="InterPro" id="IPR038670">
    <property type="entry name" value="HslJ-like_sf"/>
</dbReference>
<evidence type="ECO:0000259" key="1">
    <source>
        <dbReference type="Pfam" id="PF03724"/>
    </source>
</evidence>
<sequence length="259" mass="27057">MLVLFAVAGCGEQPKDTPGGSFKEPVEGDLLWGHTFLLAEADTAGTALEGTDLSLRFTDKHEVQARASCNSMSGPASLGEDNRLRLDNGMSMTEMGCDDVRHDQDKWIVTFLGAEPAVTVTAERLTLTGQDGVVLELTEQSVADPDRPLVGTVWTVGSLVDGQTASSAPAGARPATMEFGDGRVDVFTGCNSGSAAYTLAGKTITVEPLLLTRKACDGGIMTVESAMVAVLTEPVSYDITSSTLALDNPSGKGLRLSAE</sequence>
<dbReference type="PANTHER" id="PTHR35535:SF2">
    <property type="entry name" value="DUF306 DOMAIN-CONTAINING PROTEIN"/>
    <property type="match status" value="1"/>
</dbReference>
<dbReference type="Gene3D" id="2.40.128.270">
    <property type="match status" value="2"/>
</dbReference>
<dbReference type="InterPro" id="IPR005184">
    <property type="entry name" value="DUF306_Meta_HslJ"/>
</dbReference>
<accession>A0A7Z0WD57</accession>
<feature type="domain" description="DUF306" evidence="1">
    <location>
        <begin position="148"/>
        <end position="253"/>
    </location>
</feature>
<gene>
    <name evidence="2" type="ORF">BLA60_39725</name>
</gene>
<dbReference type="InterPro" id="IPR053147">
    <property type="entry name" value="Hsp_HslJ-like"/>
</dbReference>
<dbReference type="Proteomes" id="UP000185696">
    <property type="component" value="Unassembled WGS sequence"/>
</dbReference>
<organism evidence="2 3">
    <name type="scientific">Actinophytocola xinjiangensis</name>
    <dbReference type="NCBI Taxonomy" id="485602"/>
    <lineage>
        <taxon>Bacteria</taxon>
        <taxon>Bacillati</taxon>
        <taxon>Actinomycetota</taxon>
        <taxon>Actinomycetes</taxon>
        <taxon>Pseudonocardiales</taxon>
        <taxon>Pseudonocardiaceae</taxon>
    </lineage>
</organism>
<comment type="caution">
    <text evidence="2">The sequence shown here is derived from an EMBL/GenBank/DDBJ whole genome shotgun (WGS) entry which is preliminary data.</text>
</comment>
<dbReference type="Pfam" id="PF03724">
    <property type="entry name" value="META"/>
    <property type="match status" value="2"/>
</dbReference>